<reference evidence="1 2" key="1">
    <citation type="submission" date="2013-12" db="EMBL/GenBank/DDBJ databases">
        <title>Draft genome of the parsitic nematode Ancylostoma duodenale.</title>
        <authorList>
            <person name="Mitreva M."/>
        </authorList>
    </citation>
    <scope>NUCLEOTIDE SEQUENCE [LARGE SCALE GENOMIC DNA]</scope>
    <source>
        <strain evidence="1 2">Zhejiang</strain>
    </source>
</reference>
<gene>
    <name evidence="1" type="ORF">ANCDUO_15963</name>
</gene>
<accession>A0A0C2CC59</accession>
<dbReference type="OrthoDB" id="5902766at2759"/>
<proteinExistence type="predicted"/>
<sequence length="67" mass="7782">MVLDVFKDVVHALEDVPYRKPRRPLSNLERIQECCRSLVLTDAQLHRMMIALERSMEEGLAKETGRS</sequence>
<organism evidence="1 2">
    <name type="scientific">Ancylostoma duodenale</name>
    <dbReference type="NCBI Taxonomy" id="51022"/>
    <lineage>
        <taxon>Eukaryota</taxon>
        <taxon>Metazoa</taxon>
        <taxon>Ecdysozoa</taxon>
        <taxon>Nematoda</taxon>
        <taxon>Chromadorea</taxon>
        <taxon>Rhabditida</taxon>
        <taxon>Rhabditina</taxon>
        <taxon>Rhabditomorpha</taxon>
        <taxon>Strongyloidea</taxon>
        <taxon>Ancylostomatidae</taxon>
        <taxon>Ancylostomatinae</taxon>
        <taxon>Ancylostoma</taxon>
    </lineage>
</organism>
<evidence type="ECO:0000313" key="1">
    <source>
        <dbReference type="EMBL" id="KIH53893.1"/>
    </source>
</evidence>
<dbReference type="AlphaFoldDB" id="A0A0C2CC59"/>
<dbReference type="EMBL" id="KN740146">
    <property type="protein sequence ID" value="KIH53893.1"/>
    <property type="molecule type" value="Genomic_DNA"/>
</dbReference>
<evidence type="ECO:0000313" key="2">
    <source>
        <dbReference type="Proteomes" id="UP000054047"/>
    </source>
</evidence>
<keyword evidence="2" id="KW-1185">Reference proteome</keyword>
<name>A0A0C2CC59_9BILA</name>
<protein>
    <submittedName>
        <fullName evidence="1">Uncharacterized protein</fullName>
    </submittedName>
</protein>
<dbReference type="Proteomes" id="UP000054047">
    <property type="component" value="Unassembled WGS sequence"/>
</dbReference>